<dbReference type="Gene3D" id="3.90.550.10">
    <property type="entry name" value="Spore Coat Polysaccharide Biosynthesis Protein SpsA, Chain A"/>
    <property type="match status" value="1"/>
</dbReference>
<dbReference type="GO" id="GO:0000026">
    <property type="term" value="F:alpha-1,2-mannosyltransferase activity"/>
    <property type="evidence" value="ECO:0007669"/>
    <property type="project" value="TreeGrafter"/>
</dbReference>
<evidence type="ECO:0000313" key="4">
    <source>
        <dbReference type="Proteomes" id="UP000663856"/>
    </source>
</evidence>
<gene>
    <name evidence="3" type="ORF">WKI299_LOCUS8512</name>
</gene>
<reference evidence="3" key="1">
    <citation type="submission" date="2021-02" db="EMBL/GenBank/DDBJ databases">
        <authorList>
            <person name="Nowell W R."/>
        </authorList>
    </citation>
    <scope>NUCLEOTIDE SEQUENCE</scope>
</reference>
<dbReference type="InterPro" id="IPR029044">
    <property type="entry name" value="Nucleotide-diphossugar_trans"/>
</dbReference>
<keyword evidence="2" id="KW-0808">Transferase</keyword>
<proteinExistence type="inferred from homology"/>
<dbReference type="AlphaFoldDB" id="A0A816P007"/>
<dbReference type="InterPro" id="IPR002685">
    <property type="entry name" value="Glyco_trans_15"/>
</dbReference>
<dbReference type="GO" id="GO:0006487">
    <property type="term" value="P:protein N-linked glycosylation"/>
    <property type="evidence" value="ECO:0007669"/>
    <property type="project" value="TreeGrafter"/>
</dbReference>
<dbReference type="SUPFAM" id="SSF53448">
    <property type="entry name" value="Nucleotide-diphospho-sugar transferases"/>
    <property type="match status" value="1"/>
</dbReference>
<sequence length="384" mass="45026">MIFIVLVIFFAVAFTFRMRLYFFSGLTTSCNTLKFDSLKLHNETSNHVTSNNITDESYWYYKNSVDGLWRRWDISVNSETNVAAWKMKWLNQEPKNILGVIVYLTSVRELPQLNISLLSLRQNLFKPRPIVIFHEGDFNNVNVQLALATTLGTNIPISFEHIRFPTKISIKSKIGDLRLGYNHMCKFFAIMLPYHPLISSTFTFYLRLDYHSYLLGPPLTYDLFDHMQINQFQYAFLMVSTDELKFVRELWVLFQEFLNDSCIKPSSAVKKTQITAATGLYSQAVVFNNFEVSNGSLWRNEPRIHAWLRKVDNAQGIYMYRWGDAPIRTLAVTQFLDDNQVVKFRDIGYFHRREYTCSSRMHSCFIPSYHRLASHIVYREGCHP</sequence>
<dbReference type="Proteomes" id="UP000663856">
    <property type="component" value="Unassembled WGS sequence"/>
</dbReference>
<organism evidence="3 4">
    <name type="scientific">Rotaria magnacalcarata</name>
    <dbReference type="NCBI Taxonomy" id="392030"/>
    <lineage>
        <taxon>Eukaryota</taxon>
        <taxon>Metazoa</taxon>
        <taxon>Spiralia</taxon>
        <taxon>Gnathifera</taxon>
        <taxon>Rotifera</taxon>
        <taxon>Eurotatoria</taxon>
        <taxon>Bdelloidea</taxon>
        <taxon>Philodinida</taxon>
        <taxon>Philodinidae</taxon>
        <taxon>Rotaria</taxon>
    </lineage>
</organism>
<dbReference type="EMBL" id="CAJNRF010002759">
    <property type="protein sequence ID" value="CAF2042159.1"/>
    <property type="molecule type" value="Genomic_DNA"/>
</dbReference>
<name>A0A816P007_9BILA</name>
<dbReference type="PANTHER" id="PTHR31121">
    <property type="entry name" value="ALPHA-1,2 MANNOSYLTRANSFERASE KTR1"/>
    <property type="match status" value="1"/>
</dbReference>
<evidence type="ECO:0000256" key="2">
    <source>
        <dbReference type="ARBA" id="ARBA00022679"/>
    </source>
</evidence>
<dbReference type="GO" id="GO:0005794">
    <property type="term" value="C:Golgi apparatus"/>
    <property type="evidence" value="ECO:0007669"/>
    <property type="project" value="TreeGrafter"/>
</dbReference>
<dbReference type="GO" id="GO:0016020">
    <property type="term" value="C:membrane"/>
    <property type="evidence" value="ECO:0007669"/>
    <property type="project" value="InterPro"/>
</dbReference>
<dbReference type="Pfam" id="PF01793">
    <property type="entry name" value="Glyco_transf_15"/>
    <property type="match status" value="1"/>
</dbReference>
<evidence type="ECO:0000313" key="3">
    <source>
        <dbReference type="EMBL" id="CAF2042159.1"/>
    </source>
</evidence>
<evidence type="ECO:0000256" key="1">
    <source>
        <dbReference type="ARBA" id="ARBA00007677"/>
    </source>
</evidence>
<dbReference type="PANTHER" id="PTHR31121:SF6">
    <property type="entry name" value="ALPHA-1,2 MANNOSYLTRANSFERASE KTR1"/>
    <property type="match status" value="1"/>
</dbReference>
<comment type="similarity">
    <text evidence="1">Belongs to the glycosyltransferase 15 family.</text>
</comment>
<accession>A0A816P007</accession>
<feature type="non-terminal residue" evidence="3">
    <location>
        <position position="1"/>
    </location>
</feature>
<dbReference type="GO" id="GO:0000032">
    <property type="term" value="P:cell wall mannoprotein biosynthetic process"/>
    <property type="evidence" value="ECO:0007669"/>
    <property type="project" value="TreeGrafter"/>
</dbReference>
<protein>
    <submittedName>
        <fullName evidence="3">Uncharacterized protein</fullName>
    </submittedName>
</protein>
<comment type="caution">
    <text evidence="3">The sequence shown here is derived from an EMBL/GenBank/DDBJ whole genome shotgun (WGS) entry which is preliminary data.</text>
</comment>